<protein>
    <submittedName>
        <fullName evidence="4">Phospholipase/carboxylesterase</fullName>
    </submittedName>
</protein>
<dbReference type="PANTHER" id="PTHR10655:SF17">
    <property type="entry name" value="LYSOPHOSPHOLIPASE-LIKE PROTEIN 1"/>
    <property type="match status" value="1"/>
</dbReference>
<dbReference type="STRING" id="1123231.SAMN02745189_02392"/>
<accession>A0A1M7JVL0</accession>
<dbReference type="AlphaFoldDB" id="A0A1M7JVL0"/>
<dbReference type="Pfam" id="PF02230">
    <property type="entry name" value="Abhydrolase_2"/>
    <property type="match status" value="1"/>
</dbReference>
<dbReference type="InterPro" id="IPR050565">
    <property type="entry name" value="LYPA1-2/EST-like"/>
</dbReference>
<dbReference type="InterPro" id="IPR003140">
    <property type="entry name" value="PLipase/COase/thioEstase"/>
</dbReference>
<feature type="domain" description="Phospholipase/carboxylesterase/thioesterase" evidence="3">
    <location>
        <begin position="52"/>
        <end position="204"/>
    </location>
</feature>
<keyword evidence="2" id="KW-0378">Hydrolase</keyword>
<proteinExistence type="inferred from homology"/>
<sequence>MQDTYYYEVKTPQNYDENKEYPILFAFHGIGHHEEFAWINFGGIMDDFIVVGVRGDMEYKNGYAYYHLEDFGKPDMETFDDCMKKMPAFIKDVIDEYPVDENHVYLGGFSQGAILSNALAMVMGDEIAGIVSMNGYVPEFLEERYGVKDVTHLDVFLSDGREDELFPPEVGRKNEKYFKEKGADVTYTTYETAHAVGDENKADVARWLLEKL</sequence>
<dbReference type="RefSeq" id="WP_072710801.1">
    <property type="nucleotide sequence ID" value="NZ_FRCF01000014.1"/>
</dbReference>
<dbReference type="InterPro" id="IPR029058">
    <property type="entry name" value="AB_hydrolase_fold"/>
</dbReference>
<dbReference type="PANTHER" id="PTHR10655">
    <property type="entry name" value="LYSOPHOSPHOLIPASE-RELATED"/>
    <property type="match status" value="1"/>
</dbReference>
<dbReference type="SUPFAM" id="SSF53474">
    <property type="entry name" value="alpha/beta-Hydrolases"/>
    <property type="match status" value="1"/>
</dbReference>
<keyword evidence="5" id="KW-1185">Reference proteome</keyword>
<organism evidence="4 5">
    <name type="scientific">Lacicoccus alkaliphilus DSM 16010</name>
    <dbReference type="NCBI Taxonomy" id="1123231"/>
    <lineage>
        <taxon>Bacteria</taxon>
        <taxon>Bacillati</taxon>
        <taxon>Bacillota</taxon>
        <taxon>Bacilli</taxon>
        <taxon>Bacillales</taxon>
        <taxon>Salinicoccaceae</taxon>
        <taxon>Lacicoccus</taxon>
    </lineage>
</organism>
<dbReference type="Gene3D" id="3.40.50.1820">
    <property type="entry name" value="alpha/beta hydrolase"/>
    <property type="match status" value="1"/>
</dbReference>
<evidence type="ECO:0000259" key="3">
    <source>
        <dbReference type="Pfam" id="PF02230"/>
    </source>
</evidence>
<dbReference type="GO" id="GO:0016787">
    <property type="term" value="F:hydrolase activity"/>
    <property type="evidence" value="ECO:0007669"/>
    <property type="project" value="UniProtKB-KW"/>
</dbReference>
<evidence type="ECO:0000313" key="4">
    <source>
        <dbReference type="EMBL" id="SHM57038.1"/>
    </source>
</evidence>
<dbReference type="EMBL" id="FRCF01000014">
    <property type="protein sequence ID" value="SHM57038.1"/>
    <property type="molecule type" value="Genomic_DNA"/>
</dbReference>
<dbReference type="OrthoDB" id="9815425at2"/>
<gene>
    <name evidence="4" type="ORF">SAMN02745189_02392</name>
</gene>
<evidence type="ECO:0000256" key="2">
    <source>
        <dbReference type="ARBA" id="ARBA00022801"/>
    </source>
</evidence>
<dbReference type="Proteomes" id="UP000184206">
    <property type="component" value="Unassembled WGS sequence"/>
</dbReference>
<evidence type="ECO:0000256" key="1">
    <source>
        <dbReference type="ARBA" id="ARBA00006499"/>
    </source>
</evidence>
<evidence type="ECO:0000313" key="5">
    <source>
        <dbReference type="Proteomes" id="UP000184206"/>
    </source>
</evidence>
<name>A0A1M7JVL0_9BACL</name>
<reference evidence="4 5" key="1">
    <citation type="submission" date="2016-11" db="EMBL/GenBank/DDBJ databases">
        <authorList>
            <person name="Jaros S."/>
            <person name="Januszkiewicz K."/>
            <person name="Wedrychowicz H."/>
        </authorList>
    </citation>
    <scope>NUCLEOTIDE SEQUENCE [LARGE SCALE GENOMIC DNA]</scope>
    <source>
        <strain evidence="4 5">DSM 16010</strain>
    </source>
</reference>
<comment type="similarity">
    <text evidence="1">Belongs to the AB hydrolase superfamily. AB hydrolase 2 family.</text>
</comment>